<reference evidence="3" key="1">
    <citation type="journal article" date="2019" name="Int. J. Syst. Evol. Microbiol.">
        <title>The Global Catalogue of Microorganisms (GCM) 10K type strain sequencing project: providing services to taxonomists for standard genome sequencing and annotation.</title>
        <authorList>
            <consortium name="The Broad Institute Genomics Platform"/>
            <consortium name="The Broad Institute Genome Sequencing Center for Infectious Disease"/>
            <person name="Wu L."/>
            <person name="Ma J."/>
        </authorList>
    </citation>
    <scope>NUCLEOTIDE SEQUENCE [LARGE SCALE GENOMIC DNA]</scope>
    <source>
        <strain evidence="3">JCM 16221</strain>
    </source>
</reference>
<accession>A0ABP5T2R4</accession>
<dbReference type="InterPro" id="IPR036390">
    <property type="entry name" value="WH_DNA-bd_sf"/>
</dbReference>
<dbReference type="PANTHER" id="PTHR39515:SF2">
    <property type="entry name" value="HTH-TYPE TRANSCRIPTIONAL REGULATOR RV0880"/>
    <property type="match status" value="1"/>
</dbReference>
<dbReference type="SMART" id="SM00347">
    <property type="entry name" value="HTH_MARR"/>
    <property type="match status" value="1"/>
</dbReference>
<protein>
    <submittedName>
        <fullName evidence="2">MarR family winged helix-turn-helix transcriptional regulator</fullName>
    </submittedName>
</protein>
<keyword evidence="3" id="KW-1185">Reference proteome</keyword>
<evidence type="ECO:0000313" key="2">
    <source>
        <dbReference type="EMBL" id="GAA2344201.1"/>
    </source>
</evidence>
<dbReference type="Pfam" id="PF12802">
    <property type="entry name" value="MarR_2"/>
    <property type="match status" value="1"/>
</dbReference>
<dbReference type="PANTHER" id="PTHR39515">
    <property type="entry name" value="CONSERVED PROTEIN"/>
    <property type="match status" value="1"/>
</dbReference>
<dbReference type="InterPro" id="IPR052526">
    <property type="entry name" value="HTH-type_Bedaq_tolerance"/>
</dbReference>
<dbReference type="InterPro" id="IPR000835">
    <property type="entry name" value="HTH_MarR-typ"/>
</dbReference>
<sequence length="151" mass="16076">MMSVMETAAEFSRLLGPLRRSVLRATRNAEGLPDLPEAQIELLRALVAAGPLSPGEAARRLGVANSTVSNLVKAMTNSGLVRREQAPGDFRGVLLAPTDTALDLLDRYDRTSSAALAEAIDRLSPDDRAIMAEAVPVLRRLTAELESGRGG</sequence>
<dbReference type="EMBL" id="BAAARA010000005">
    <property type="protein sequence ID" value="GAA2344201.1"/>
    <property type="molecule type" value="Genomic_DNA"/>
</dbReference>
<feature type="domain" description="HTH marR-type" evidence="1">
    <location>
        <begin position="8"/>
        <end position="143"/>
    </location>
</feature>
<organism evidence="2 3">
    <name type="scientific">Saccharopolyspora halophila</name>
    <dbReference type="NCBI Taxonomy" id="405551"/>
    <lineage>
        <taxon>Bacteria</taxon>
        <taxon>Bacillati</taxon>
        <taxon>Actinomycetota</taxon>
        <taxon>Actinomycetes</taxon>
        <taxon>Pseudonocardiales</taxon>
        <taxon>Pseudonocardiaceae</taxon>
        <taxon>Saccharopolyspora</taxon>
    </lineage>
</organism>
<comment type="caution">
    <text evidence="2">The sequence shown here is derived from an EMBL/GenBank/DDBJ whole genome shotgun (WGS) entry which is preliminary data.</text>
</comment>
<gene>
    <name evidence="2" type="ORF">GCM10009854_21200</name>
</gene>
<evidence type="ECO:0000259" key="1">
    <source>
        <dbReference type="PROSITE" id="PS50995"/>
    </source>
</evidence>
<dbReference type="InterPro" id="IPR036388">
    <property type="entry name" value="WH-like_DNA-bd_sf"/>
</dbReference>
<evidence type="ECO:0000313" key="3">
    <source>
        <dbReference type="Proteomes" id="UP001501218"/>
    </source>
</evidence>
<dbReference type="Gene3D" id="1.10.10.10">
    <property type="entry name" value="Winged helix-like DNA-binding domain superfamily/Winged helix DNA-binding domain"/>
    <property type="match status" value="1"/>
</dbReference>
<name>A0ABP5T2R4_9PSEU</name>
<dbReference type="Proteomes" id="UP001501218">
    <property type="component" value="Unassembled WGS sequence"/>
</dbReference>
<dbReference type="PROSITE" id="PS50995">
    <property type="entry name" value="HTH_MARR_2"/>
    <property type="match status" value="1"/>
</dbReference>
<dbReference type="SUPFAM" id="SSF46785">
    <property type="entry name" value="Winged helix' DNA-binding domain"/>
    <property type="match status" value="1"/>
</dbReference>
<proteinExistence type="predicted"/>